<proteinExistence type="predicted"/>
<dbReference type="EMBL" id="JAEKJR010000002">
    <property type="protein sequence ID" value="MBN8430436.1"/>
    <property type="molecule type" value="Genomic_DNA"/>
</dbReference>
<evidence type="ECO:0000313" key="1">
    <source>
        <dbReference type="EMBL" id="MBN8430436.1"/>
    </source>
</evidence>
<evidence type="ECO:0000313" key="2">
    <source>
        <dbReference type="Proteomes" id="UP000664293"/>
    </source>
</evidence>
<sequence>MRNIFKYPALEWRRRDDYCVPQGPAFSDASNVSLTLAGSRLKLRAPRHNPLRRSVKQVRTVPGLDVLADPHLSRYGQGVMSNSHWGLNCLVRRLWAFYGPWMTGCKGELIFSVCVIGRFDEYRLDSVSFFNPKAFEMVLVRYLNERYGHHNWEDELSHIPRYRGPIDWRRHDHLPVPSASFKISRGADPERVNRPQSIFVFPVSDGHFVEVCFEQRYHSFDHEYQPNFDNSPLQELQDNIFNSITLELGPETQAKVEKIKAQVGDMQLCKEFAPLKWPTNIYPPEPSAAPETQKSLKAGC</sequence>
<dbReference type="Proteomes" id="UP000664293">
    <property type="component" value="Unassembled WGS sequence"/>
</dbReference>
<comment type="caution">
    <text evidence="1">The sequence shown here is derived from an EMBL/GenBank/DDBJ whole genome shotgun (WGS) entry which is preliminary data.</text>
</comment>
<name>A0ABS3E558_9GAMM</name>
<organism evidence="1 2">
    <name type="scientific">Microbulbifer salipaludis</name>
    <dbReference type="NCBI Taxonomy" id="187980"/>
    <lineage>
        <taxon>Bacteria</taxon>
        <taxon>Pseudomonadati</taxon>
        <taxon>Pseudomonadota</taxon>
        <taxon>Gammaproteobacteria</taxon>
        <taxon>Cellvibrionales</taxon>
        <taxon>Microbulbiferaceae</taxon>
        <taxon>Microbulbifer</taxon>
    </lineage>
</organism>
<accession>A0ABS3E558</accession>
<keyword evidence="2" id="KW-1185">Reference proteome</keyword>
<reference evidence="1 2" key="1">
    <citation type="submission" date="2020-12" db="EMBL/GenBank/DDBJ databases">
        <title>Oil enriched cultivation method for isolating marine PHA-producing bacteria.</title>
        <authorList>
            <person name="Zheng W."/>
            <person name="Yu S."/>
            <person name="Huang Y."/>
        </authorList>
    </citation>
    <scope>NUCLEOTIDE SEQUENCE [LARGE SCALE GENOMIC DNA]</scope>
    <source>
        <strain evidence="1 2">SN0-2</strain>
    </source>
</reference>
<dbReference type="RefSeq" id="WP_207000405.1">
    <property type="nucleotide sequence ID" value="NZ_JAEKJR010000002.1"/>
</dbReference>
<gene>
    <name evidence="1" type="ORF">JF535_06155</name>
</gene>
<protein>
    <submittedName>
        <fullName evidence="1">Uncharacterized protein</fullName>
    </submittedName>
</protein>